<keyword evidence="2" id="KW-1133">Transmembrane helix</keyword>
<evidence type="ECO:0000256" key="2">
    <source>
        <dbReference type="SAM" id="Phobius"/>
    </source>
</evidence>
<comment type="caution">
    <text evidence="3">The sequence shown here is derived from an EMBL/GenBank/DDBJ whole genome shotgun (WGS) entry which is preliminary data.</text>
</comment>
<evidence type="ECO:0008006" key="5">
    <source>
        <dbReference type="Google" id="ProtNLM"/>
    </source>
</evidence>
<dbReference type="Proteomes" id="UP000326169">
    <property type="component" value="Unassembled WGS sequence"/>
</dbReference>
<feature type="transmembrane region" description="Helical" evidence="2">
    <location>
        <begin position="36"/>
        <end position="56"/>
    </location>
</feature>
<feature type="transmembrane region" description="Helical" evidence="2">
    <location>
        <begin position="392"/>
        <end position="414"/>
    </location>
</feature>
<dbReference type="EMBL" id="BIMW01000104">
    <property type="protein sequence ID" value="GCE94703.1"/>
    <property type="molecule type" value="Genomic_DNA"/>
</dbReference>
<keyword evidence="2" id="KW-0472">Membrane</keyword>
<evidence type="ECO:0000313" key="3">
    <source>
        <dbReference type="EMBL" id="GCE94703.1"/>
    </source>
</evidence>
<feature type="transmembrane region" description="Helical" evidence="2">
    <location>
        <begin position="355"/>
        <end position="372"/>
    </location>
</feature>
<gene>
    <name evidence="3" type="ORF">NIES46_27620</name>
</gene>
<dbReference type="GeneID" id="301683592"/>
<evidence type="ECO:0000313" key="4">
    <source>
        <dbReference type="Proteomes" id="UP000326169"/>
    </source>
</evidence>
<sequence length="642" mass="75286">MFGRQLIYFLSLSGFRPKSAVNRKVWRSHFRLLMDRAIAILILANLSLVVFDFIYLSNRNLYIRFDDYRQQRSNTPQRKYLQLVDSLQTTLEQQGLNSPQVDPILAEIRQFSLEILIEQPPFRVQDSHGTLAAINNRLQEHLNTDDLETAINTFWSREYFTNNGWENSLRFFNINLRHLFTLYEPQLSYDIIKGVEAYRPSQNYLMLVADLQAILEYEGLESPQVEPLLQQLQQLSTEMIDRSYIPQIDNTLGLITHMKYRMVEHIHGGDPSTTNHLTPTLKFLYSMRILSILAPEVIWVDQSSREAFRTFWSIDNLSQKGWETELDFFDNQIATLMRQMYFRHLGIDGEFIDRFWLVDLPWVIIFWLIFLVELSFIRRRYPHLGLWPCIRMIWYDVFLLIGVIRLIRIVPVIIHLERAKLPNMATLRAQIRLKVIASFGNELIQVVVNQSISQLKATVRSGKLRKMIFKSQQKSMNITKPESPSQVKLISEQLLKVTACHVLPEVQQDLEAYLHYQVSQSVKQSGIYRRLQKIPVIRKFPEQVSDNLVKRIAAIISQQPQKSYYSAQNKQPDPIAQELQQRLVNRFLDVLRSELKNNETIQEVEYILIDFLDQAKINNVESAQPDPETPALKPANFPDEFD</sequence>
<organism evidence="3 4">
    <name type="scientific">Limnospira platensis NIES-46</name>
    <dbReference type="NCBI Taxonomy" id="1236695"/>
    <lineage>
        <taxon>Bacteria</taxon>
        <taxon>Bacillati</taxon>
        <taxon>Cyanobacteriota</taxon>
        <taxon>Cyanophyceae</taxon>
        <taxon>Oscillatoriophycideae</taxon>
        <taxon>Oscillatoriales</taxon>
        <taxon>Sirenicapillariaceae</taxon>
        <taxon>Limnospira</taxon>
    </lineage>
</organism>
<proteinExistence type="predicted"/>
<feature type="region of interest" description="Disordered" evidence="1">
    <location>
        <begin position="621"/>
        <end position="642"/>
    </location>
</feature>
<keyword evidence="2" id="KW-0812">Transmembrane</keyword>
<reference evidence="3 4" key="1">
    <citation type="journal article" date="2019" name="J Genomics">
        <title>The Draft Genome of a Hydrogen-producing Cyanobacterium, Arthrospira platensis NIES-46.</title>
        <authorList>
            <person name="Suzuki S."/>
            <person name="Yamaguchi H."/>
            <person name="Kawachi M."/>
        </authorList>
    </citation>
    <scope>NUCLEOTIDE SEQUENCE [LARGE SCALE GENOMIC DNA]</scope>
    <source>
        <strain evidence="3 4">NIES-46</strain>
    </source>
</reference>
<evidence type="ECO:0000256" key="1">
    <source>
        <dbReference type="SAM" id="MobiDB-lite"/>
    </source>
</evidence>
<protein>
    <recommendedName>
        <fullName evidence="5">Uridine phosphorylase</fullName>
    </recommendedName>
</protein>
<accession>A0A5M3T4Q2</accession>
<keyword evidence="4" id="KW-1185">Reference proteome</keyword>
<name>A0A5M3T4Q2_LIMPL</name>
<dbReference type="RefSeq" id="WP_043468200.1">
    <property type="nucleotide sequence ID" value="NZ_BIMW01000104.1"/>
</dbReference>